<dbReference type="PROSITE" id="PS50096">
    <property type="entry name" value="IQ"/>
    <property type="match status" value="1"/>
</dbReference>
<reference evidence="1" key="1">
    <citation type="submission" date="2018-07" db="EMBL/GenBank/DDBJ databases">
        <authorList>
            <person name="Quirk P.G."/>
            <person name="Krulwich T.A."/>
        </authorList>
    </citation>
    <scope>NUCLEOTIDE SEQUENCE</scope>
    <source>
        <strain evidence="1">Anand</strain>
    </source>
</reference>
<protein>
    <submittedName>
        <fullName evidence="1">Uncharacterized protein</fullName>
    </submittedName>
</protein>
<dbReference type="VEuPathDB" id="PiroplasmaDB:TA17075"/>
<dbReference type="EMBL" id="UIVS01000001">
    <property type="protein sequence ID" value="SVP90344.1"/>
    <property type="molecule type" value="Genomic_DNA"/>
</dbReference>
<evidence type="ECO:0000313" key="1">
    <source>
        <dbReference type="EMBL" id="SVP89204.1"/>
    </source>
</evidence>
<dbReference type="AlphaFoldDB" id="A0A3B0MHI9"/>
<gene>
    <name evidence="1" type="ORF">TAT_000105600</name>
    <name evidence="2" type="ORF">TAV_000104900</name>
</gene>
<sequence>MIKLTIRRSVSDGFKSFFNNLERYKNLSYADKNKLLSQFDLKVHISLLIMEVGPEVISEINKKLDLPDNTHVSDKKNDVGEFDHLTFIKRELKRLKSSPLKKKQLLRKEIVIKGPNKFYFGIDPTKELDPIEIKSPLFSTEKESESLVSDVKKATRYELVQQILEDSRPIPQHALTDDFLDVLSRAIEENLSNLERPTLVNELSDYRPAYALKRAAFRNLLLNKCVRNAFEDSRVEKFIDSQNEVYKQRLNAPLPPEVLEPLLAFRGDVYYSFSPMKRLQQKLNGINIIVDSISKGLFELVLMSLGEDVLSKLPEFAKKTDYPFNNYYGFKSSVPNEVTGSIRMGKENREDDLRYPNLQCVAHSLPKDPKYRAIVSHSIKVLERSKGWDQTSKIKAINRLINVYNSMSSSDYYSRVMEKSVPTDDSKPKVIKTLTRQEVFNKGLRYIQSLFRNHWNRSKRK</sequence>
<evidence type="ECO:0000313" key="2">
    <source>
        <dbReference type="EMBL" id="SVP90344.1"/>
    </source>
</evidence>
<proteinExistence type="predicted"/>
<accession>A0A3B0MHI9</accession>
<dbReference type="EMBL" id="UIVT01000001">
    <property type="protein sequence ID" value="SVP89204.1"/>
    <property type="molecule type" value="Genomic_DNA"/>
</dbReference>
<name>A0A3B0MHI9_THEAN</name>
<organism evidence="1">
    <name type="scientific">Theileria annulata</name>
    <dbReference type="NCBI Taxonomy" id="5874"/>
    <lineage>
        <taxon>Eukaryota</taxon>
        <taxon>Sar</taxon>
        <taxon>Alveolata</taxon>
        <taxon>Apicomplexa</taxon>
        <taxon>Aconoidasida</taxon>
        <taxon>Piroplasmida</taxon>
        <taxon>Theileriidae</taxon>
        <taxon>Theileria</taxon>
    </lineage>
</organism>